<comment type="caution">
    <text evidence="2">The sequence shown here is derived from an EMBL/GenBank/DDBJ whole genome shotgun (WGS) entry which is preliminary data.</text>
</comment>
<dbReference type="EMBL" id="VZDO01000005">
    <property type="protein sequence ID" value="KAB0680248.1"/>
    <property type="molecule type" value="Genomic_DNA"/>
</dbReference>
<sequence length="295" mass="30485">MIELPPSSAGPSRAAGPCALLAAMVLVAALPARADTADTLLIRIERPEAAYADMGNLPTEVARFVVRLRSREGVPDDPLPSVPANAFDAAKALAAQRTALAGTGAAEAPAGLSAAADRLAAAEAALEKLSPERIEAEGPDMEARYAARPDKAAIERLAPLTAAAGIASEQTLAGKRIEWAIRTALVEREPLRRAGEAGIATIVEDSLRATREASPEDDEPPFQRGPAAQTATLRREMALAQLAPEDVAALLAFYESDGGRAKRDALVAAFAASSDKDGRAAMTEILRAAKGAPGG</sequence>
<dbReference type="AlphaFoldDB" id="A0A7V7TWQ2"/>
<evidence type="ECO:0000256" key="1">
    <source>
        <dbReference type="SAM" id="SignalP"/>
    </source>
</evidence>
<protein>
    <recommendedName>
        <fullName evidence="4">DUF2059 domain-containing protein</fullName>
    </recommendedName>
</protein>
<gene>
    <name evidence="2" type="ORF">F6X38_08690</name>
</gene>
<name>A0A7V7TWQ2_9HYPH</name>
<keyword evidence="1" id="KW-0732">Signal</keyword>
<feature type="chain" id="PRO_5030834718" description="DUF2059 domain-containing protein" evidence="1">
    <location>
        <begin position="35"/>
        <end position="295"/>
    </location>
</feature>
<evidence type="ECO:0008006" key="4">
    <source>
        <dbReference type="Google" id="ProtNLM"/>
    </source>
</evidence>
<reference evidence="2 3" key="1">
    <citation type="submission" date="2019-09" db="EMBL/GenBank/DDBJ databases">
        <title>YIM 132180 draft genome.</title>
        <authorList>
            <person name="Zhang K."/>
        </authorList>
    </citation>
    <scope>NUCLEOTIDE SEQUENCE [LARGE SCALE GENOMIC DNA]</scope>
    <source>
        <strain evidence="2 3">YIM 132180</strain>
    </source>
</reference>
<evidence type="ECO:0000313" key="3">
    <source>
        <dbReference type="Proteomes" id="UP000432089"/>
    </source>
</evidence>
<proteinExistence type="predicted"/>
<feature type="signal peptide" evidence="1">
    <location>
        <begin position="1"/>
        <end position="34"/>
    </location>
</feature>
<organism evidence="2 3">
    <name type="scientific">Plantimonas leprariae</name>
    <dbReference type="NCBI Taxonomy" id="2615207"/>
    <lineage>
        <taxon>Bacteria</taxon>
        <taxon>Pseudomonadati</taxon>
        <taxon>Pseudomonadota</taxon>
        <taxon>Alphaproteobacteria</taxon>
        <taxon>Hyphomicrobiales</taxon>
        <taxon>Aurantimonadaceae</taxon>
        <taxon>Plantimonas</taxon>
    </lineage>
</organism>
<evidence type="ECO:0000313" key="2">
    <source>
        <dbReference type="EMBL" id="KAB0680248.1"/>
    </source>
</evidence>
<keyword evidence="3" id="KW-1185">Reference proteome</keyword>
<dbReference type="Proteomes" id="UP000432089">
    <property type="component" value="Unassembled WGS sequence"/>
</dbReference>
<dbReference type="RefSeq" id="WP_150969321.1">
    <property type="nucleotide sequence ID" value="NZ_VZDO01000005.1"/>
</dbReference>
<accession>A0A7V7TWQ2</accession>